<dbReference type="InterPro" id="IPR014710">
    <property type="entry name" value="RmlC-like_jellyroll"/>
</dbReference>
<dbReference type="AlphaFoldDB" id="A0A120FWV3"/>
<dbReference type="InterPro" id="IPR011051">
    <property type="entry name" value="RmlC_Cupin_sf"/>
</dbReference>
<dbReference type="EMBL" id="LCYC01000062">
    <property type="protein sequence ID" value="KWV70541.1"/>
    <property type="molecule type" value="Genomic_DNA"/>
</dbReference>
<accession>A0A120FWV3</accession>
<name>A0A120FWV3_PSEFL</name>
<evidence type="ECO:0000313" key="2">
    <source>
        <dbReference type="Proteomes" id="UP000063434"/>
    </source>
</evidence>
<evidence type="ECO:0008006" key="3">
    <source>
        <dbReference type="Google" id="ProtNLM"/>
    </source>
</evidence>
<reference evidence="1 2" key="1">
    <citation type="submission" date="2015-05" db="EMBL/GenBank/DDBJ databases">
        <title>A genomic and transcriptomic approach to investigate the blue pigment phenotype in Pseudomonas fluorescens.</title>
        <authorList>
            <person name="Andreani N.A."/>
            <person name="Cardazzo B."/>
        </authorList>
    </citation>
    <scope>NUCLEOTIDE SEQUENCE [LARGE SCALE GENOMIC DNA]</scope>
    <source>
        <strain evidence="1 2">Ps_40</strain>
    </source>
</reference>
<sequence length="111" mass="11854">MALKHAKSAEVVGLLSSVDSSQAPISQALVSSPEIELMRLILKAGKELPPHAVAGPITLYCHQGSVEVRAGGVWQTMIESDLMYIEGGAEHALHALTDAIVLVTIFRLPDR</sequence>
<dbReference type="SUPFAM" id="SSF51182">
    <property type="entry name" value="RmlC-like cupins"/>
    <property type="match status" value="1"/>
</dbReference>
<evidence type="ECO:0000313" key="1">
    <source>
        <dbReference type="EMBL" id="KWV70541.1"/>
    </source>
</evidence>
<dbReference type="PANTHER" id="PTHR37694">
    <property type="entry name" value="SLR8022 PROTEIN"/>
    <property type="match status" value="1"/>
</dbReference>
<dbReference type="Proteomes" id="UP000063434">
    <property type="component" value="Unassembled WGS sequence"/>
</dbReference>
<gene>
    <name evidence="1" type="ORF">PFL603g_05219</name>
</gene>
<comment type="caution">
    <text evidence="1">The sequence shown here is derived from an EMBL/GenBank/DDBJ whole genome shotgun (WGS) entry which is preliminary data.</text>
</comment>
<organism evidence="1 2">
    <name type="scientific">Pseudomonas fluorescens</name>
    <dbReference type="NCBI Taxonomy" id="294"/>
    <lineage>
        <taxon>Bacteria</taxon>
        <taxon>Pseudomonadati</taxon>
        <taxon>Pseudomonadota</taxon>
        <taxon>Gammaproteobacteria</taxon>
        <taxon>Pseudomonadales</taxon>
        <taxon>Pseudomonadaceae</taxon>
        <taxon>Pseudomonas</taxon>
    </lineage>
</organism>
<dbReference type="Gene3D" id="2.60.120.10">
    <property type="entry name" value="Jelly Rolls"/>
    <property type="match status" value="1"/>
</dbReference>
<dbReference type="PANTHER" id="PTHR37694:SF1">
    <property type="entry name" value="SLR8022 PROTEIN"/>
    <property type="match status" value="1"/>
</dbReference>
<protein>
    <recommendedName>
        <fullName evidence="3">Cupin 2 conserved barrel domain-containing protein</fullName>
    </recommendedName>
</protein>
<dbReference type="RefSeq" id="WP_060766301.1">
    <property type="nucleotide sequence ID" value="NZ_LCYC01000062.1"/>
</dbReference>
<dbReference type="PATRIC" id="fig|294.195.peg.5577"/>
<proteinExistence type="predicted"/>